<name>A0A8B7P208_HYAAZ</name>
<evidence type="ECO:0000313" key="1">
    <source>
        <dbReference type="Proteomes" id="UP000694843"/>
    </source>
</evidence>
<reference evidence="2" key="1">
    <citation type="submission" date="2025-08" db="UniProtKB">
        <authorList>
            <consortium name="RefSeq"/>
        </authorList>
    </citation>
    <scope>IDENTIFICATION</scope>
    <source>
        <tissue evidence="2">Whole organism</tissue>
    </source>
</reference>
<dbReference type="RefSeq" id="XP_018019995.1">
    <property type="nucleotide sequence ID" value="XM_018164506.1"/>
</dbReference>
<dbReference type="Proteomes" id="UP000694843">
    <property type="component" value="Unplaced"/>
</dbReference>
<gene>
    <name evidence="2" type="primary">LOC108676435</name>
</gene>
<protein>
    <submittedName>
        <fullName evidence="2">Uncharacterized protein LOC108676435</fullName>
    </submittedName>
</protein>
<dbReference type="AlphaFoldDB" id="A0A8B7P208"/>
<dbReference type="KEGG" id="hazt:108676435"/>
<proteinExistence type="predicted"/>
<accession>A0A8B7P208</accession>
<evidence type="ECO:0000313" key="2">
    <source>
        <dbReference type="RefSeq" id="XP_018019995.1"/>
    </source>
</evidence>
<organism evidence="1 2">
    <name type="scientific">Hyalella azteca</name>
    <name type="common">Amphipod</name>
    <dbReference type="NCBI Taxonomy" id="294128"/>
    <lineage>
        <taxon>Eukaryota</taxon>
        <taxon>Metazoa</taxon>
        <taxon>Ecdysozoa</taxon>
        <taxon>Arthropoda</taxon>
        <taxon>Crustacea</taxon>
        <taxon>Multicrustacea</taxon>
        <taxon>Malacostraca</taxon>
        <taxon>Eumalacostraca</taxon>
        <taxon>Peracarida</taxon>
        <taxon>Amphipoda</taxon>
        <taxon>Senticaudata</taxon>
        <taxon>Talitrida</taxon>
        <taxon>Talitroidea</taxon>
        <taxon>Hyalellidae</taxon>
        <taxon>Hyalella</taxon>
    </lineage>
</organism>
<sequence>LREVLLYVVVALSRDNPRLLTRRWSQLKEALRDARVTADDVMDCVARCPDLAGILVDLVGGEIWHVRHGRHVATVAEMLSSISCGVHVRPSRVVVDMKAADLRGAPWGELLEAAKGVEVELRLSSPDDYETHDDLVKKLRGSRVWLEEFSGCVGTSAGVAALASVASCAGLTIRMAAPLDLSALEEKYKNLVVYTRPLSPPGPPSSTEPPTSSPPWLCLEGADEGSLGTVAHTNDPLPPYDMRLSQDGMAAALASSAHRAGLDIWAKPQELGVFMRKFMQHYMNPTWPLPPSPPPVLVVDGADEGSWGAVAHTAISLAPPRKRFRELWLRDCRLREEELSRLQQKLRDEGVRTADEVDTRAGAGG</sequence>
<keyword evidence="1" id="KW-1185">Reference proteome</keyword>
<dbReference type="GeneID" id="108676435"/>
<feature type="non-terminal residue" evidence="2">
    <location>
        <position position="1"/>
    </location>
</feature>